<comment type="caution">
    <text evidence="2">The sequence shown here is derived from an EMBL/GenBank/DDBJ whole genome shotgun (WGS) entry which is preliminary data.</text>
</comment>
<keyword evidence="3" id="KW-1185">Reference proteome</keyword>
<dbReference type="AlphaFoldDB" id="A0A5J5FAB0"/>
<organism evidence="2 3">
    <name type="scientific">Sphaerosporella brunnea</name>
    <dbReference type="NCBI Taxonomy" id="1250544"/>
    <lineage>
        <taxon>Eukaryota</taxon>
        <taxon>Fungi</taxon>
        <taxon>Dikarya</taxon>
        <taxon>Ascomycota</taxon>
        <taxon>Pezizomycotina</taxon>
        <taxon>Pezizomycetes</taxon>
        <taxon>Pezizales</taxon>
        <taxon>Pyronemataceae</taxon>
        <taxon>Sphaerosporella</taxon>
    </lineage>
</organism>
<evidence type="ECO:0000313" key="3">
    <source>
        <dbReference type="Proteomes" id="UP000326924"/>
    </source>
</evidence>
<accession>A0A5J5FAB0</accession>
<sequence length="211" mass="23495">MTENAPLTTTCACVKCTWTTSWRLTPRTLKLAKSSLARQLSKRSKSESDVDDDLPAANHPGEEPQAEVVEQANNFDDVRAELEPADEDPEVVVQGNNFDHLPAEHKPVNEEAKVAQQADDFDGLPAEDVEQDNNFDDSPAENELVDEEVEVVQQADDFNVLPAEVVEQANNIDDLPAVQELLISDQQVRFRPQLLSAEYMRSAMPDLPSRQ</sequence>
<dbReference type="InParanoid" id="A0A5J5FAB0"/>
<dbReference type="Proteomes" id="UP000326924">
    <property type="component" value="Unassembled WGS sequence"/>
</dbReference>
<feature type="region of interest" description="Disordered" evidence="1">
    <location>
        <begin position="37"/>
        <end position="88"/>
    </location>
</feature>
<protein>
    <submittedName>
        <fullName evidence="2">Uncharacterized protein</fullName>
    </submittedName>
</protein>
<evidence type="ECO:0000256" key="1">
    <source>
        <dbReference type="SAM" id="MobiDB-lite"/>
    </source>
</evidence>
<evidence type="ECO:0000313" key="2">
    <source>
        <dbReference type="EMBL" id="KAA8914000.1"/>
    </source>
</evidence>
<reference evidence="2 3" key="1">
    <citation type="submission" date="2019-09" db="EMBL/GenBank/DDBJ databases">
        <title>Draft genome of the ectomycorrhizal ascomycete Sphaerosporella brunnea.</title>
        <authorList>
            <consortium name="DOE Joint Genome Institute"/>
            <person name="Benucci G.M."/>
            <person name="Marozzi G."/>
            <person name="Antonielli L."/>
            <person name="Sanchez S."/>
            <person name="Marco P."/>
            <person name="Wang X."/>
            <person name="Falini L.B."/>
            <person name="Barry K."/>
            <person name="Haridas S."/>
            <person name="Lipzen A."/>
            <person name="Labutti K."/>
            <person name="Grigoriev I.V."/>
            <person name="Murat C."/>
            <person name="Martin F."/>
            <person name="Albertini E."/>
            <person name="Donnini D."/>
            <person name="Bonito G."/>
        </authorList>
    </citation>
    <scope>NUCLEOTIDE SEQUENCE [LARGE SCALE GENOMIC DNA]</scope>
    <source>
        <strain evidence="2 3">Sb_GMNB300</strain>
    </source>
</reference>
<name>A0A5J5FAB0_9PEZI</name>
<gene>
    <name evidence="2" type="ORF">FN846DRAFT_886263</name>
</gene>
<proteinExistence type="predicted"/>
<dbReference type="EMBL" id="VXIS01000010">
    <property type="protein sequence ID" value="KAA8914000.1"/>
    <property type="molecule type" value="Genomic_DNA"/>
</dbReference>
<dbReference type="OrthoDB" id="8962799at2759"/>